<dbReference type="EMBL" id="JARYGZ010000006">
    <property type="protein sequence ID" value="MDH7641097.1"/>
    <property type="molecule type" value="Genomic_DNA"/>
</dbReference>
<dbReference type="PANTHER" id="PTHR33606:SF3">
    <property type="entry name" value="PROTEIN YCII"/>
    <property type="match status" value="1"/>
</dbReference>
<evidence type="ECO:0000313" key="3">
    <source>
        <dbReference type="EMBL" id="MDH7641097.1"/>
    </source>
</evidence>
<name>A0ABT6N7J9_9SPHN</name>
<dbReference type="InterPro" id="IPR011008">
    <property type="entry name" value="Dimeric_a/b-barrel"/>
</dbReference>
<organism evidence="3 4">
    <name type="scientific">Sphingomonas oryzagri</name>
    <dbReference type="NCBI Taxonomy" id="3042314"/>
    <lineage>
        <taxon>Bacteria</taxon>
        <taxon>Pseudomonadati</taxon>
        <taxon>Pseudomonadota</taxon>
        <taxon>Alphaproteobacteria</taxon>
        <taxon>Sphingomonadales</taxon>
        <taxon>Sphingomonadaceae</taxon>
        <taxon>Sphingomonas</taxon>
    </lineage>
</organism>
<reference evidence="3" key="1">
    <citation type="submission" date="2023-04" db="EMBL/GenBank/DDBJ databases">
        <title>Sphingomonas sp. MAHUQ-71 isolated from rice field.</title>
        <authorList>
            <person name="Huq M.A."/>
        </authorList>
    </citation>
    <scope>NUCLEOTIDE SEQUENCE</scope>
    <source>
        <strain evidence="3">MAHUQ-71</strain>
    </source>
</reference>
<comment type="caution">
    <text evidence="3">The sequence shown here is derived from an EMBL/GenBank/DDBJ whole genome shotgun (WGS) entry which is preliminary data.</text>
</comment>
<comment type="similarity">
    <text evidence="1">Belongs to the YciI family.</text>
</comment>
<dbReference type="RefSeq" id="WP_281046438.1">
    <property type="nucleotide sequence ID" value="NZ_JARYGZ010000006.1"/>
</dbReference>
<protein>
    <submittedName>
        <fullName evidence="3">YciI family protein</fullName>
    </submittedName>
</protein>
<evidence type="ECO:0000256" key="1">
    <source>
        <dbReference type="ARBA" id="ARBA00007689"/>
    </source>
</evidence>
<accession>A0ABT6N7J9</accession>
<proteinExistence type="inferred from homology"/>
<dbReference type="Pfam" id="PF03795">
    <property type="entry name" value="YCII"/>
    <property type="match status" value="1"/>
</dbReference>
<keyword evidence="4" id="KW-1185">Reference proteome</keyword>
<dbReference type="SUPFAM" id="SSF54909">
    <property type="entry name" value="Dimeric alpha+beta barrel"/>
    <property type="match status" value="1"/>
</dbReference>
<sequence length="94" mass="9891">MPLFAIVCQDRPDAGSLRADTRPRHLAHLERIGDALFLAGPKLGEDGAPIGSIVIVDMTDLESAKAFAAADPYAEAGLFSDVTVTAFRKVLPAA</sequence>
<dbReference type="Proteomes" id="UP001160625">
    <property type="component" value="Unassembled WGS sequence"/>
</dbReference>
<dbReference type="InterPro" id="IPR051807">
    <property type="entry name" value="Sec-metab_biosynth-assoc"/>
</dbReference>
<dbReference type="Gene3D" id="3.30.70.1060">
    <property type="entry name" value="Dimeric alpha+beta barrel"/>
    <property type="match status" value="1"/>
</dbReference>
<feature type="domain" description="YCII-related" evidence="2">
    <location>
        <begin position="3"/>
        <end position="87"/>
    </location>
</feature>
<evidence type="ECO:0000259" key="2">
    <source>
        <dbReference type="Pfam" id="PF03795"/>
    </source>
</evidence>
<dbReference type="InterPro" id="IPR005545">
    <property type="entry name" value="YCII"/>
</dbReference>
<dbReference type="PANTHER" id="PTHR33606">
    <property type="entry name" value="PROTEIN YCII"/>
    <property type="match status" value="1"/>
</dbReference>
<evidence type="ECO:0000313" key="4">
    <source>
        <dbReference type="Proteomes" id="UP001160625"/>
    </source>
</evidence>
<gene>
    <name evidence="3" type="ORF">QGN17_20350</name>
</gene>